<evidence type="ECO:0000256" key="1">
    <source>
        <dbReference type="SAM" id="Coils"/>
    </source>
</evidence>
<dbReference type="OrthoDB" id="2242646at2"/>
<dbReference type="Pfam" id="PF04977">
    <property type="entry name" value="DivIC"/>
    <property type="match status" value="1"/>
</dbReference>
<evidence type="ECO:0000313" key="4">
    <source>
        <dbReference type="Proteomes" id="UP000186890"/>
    </source>
</evidence>
<name>A0A1Q8E6J1_9STRE</name>
<keyword evidence="4" id="KW-1185">Reference proteome</keyword>
<feature type="transmembrane region" description="Helical" evidence="2">
    <location>
        <begin position="34"/>
        <end position="54"/>
    </location>
</feature>
<proteinExistence type="predicted"/>
<evidence type="ECO:0000313" key="3">
    <source>
        <dbReference type="EMBL" id="OLF47412.1"/>
    </source>
</evidence>
<dbReference type="RefSeq" id="WP_075105089.1">
    <property type="nucleotide sequence ID" value="NZ_MSJM01000006.1"/>
</dbReference>
<keyword evidence="2" id="KW-1133">Transmembrane helix</keyword>
<accession>A0A1Q8E6J1</accession>
<sequence>MKKSNILQINNQYIQEELQKSQAYRQEKKQKNRFMGSILILVVFLFVLPTYNLVTSYENLQKREVQLNDLQKRYKDLEKQQKIETSLVKKLEDEEYVTKYIRAKLQYSKDGEFIYNIPGLLPR</sequence>
<keyword evidence="1" id="KW-0175">Coiled coil</keyword>
<organism evidence="3 4">
    <name type="scientific">Streptococcus cuniculi</name>
    <dbReference type="NCBI Taxonomy" id="1432788"/>
    <lineage>
        <taxon>Bacteria</taxon>
        <taxon>Bacillati</taxon>
        <taxon>Bacillota</taxon>
        <taxon>Bacilli</taxon>
        <taxon>Lactobacillales</taxon>
        <taxon>Streptococcaceae</taxon>
        <taxon>Streptococcus</taxon>
    </lineage>
</organism>
<feature type="coiled-coil region" evidence="1">
    <location>
        <begin position="60"/>
        <end position="94"/>
    </location>
</feature>
<keyword evidence="2" id="KW-0472">Membrane</keyword>
<reference evidence="4" key="1">
    <citation type="submission" date="2016-12" db="EMBL/GenBank/DDBJ databases">
        <authorList>
            <person name="Gulvik C.A."/>
        </authorList>
    </citation>
    <scope>NUCLEOTIDE SEQUENCE [LARGE SCALE GENOMIC DNA]</scope>
    <source>
        <strain evidence="4">NED12-00049-6B</strain>
    </source>
</reference>
<evidence type="ECO:0000256" key="2">
    <source>
        <dbReference type="SAM" id="Phobius"/>
    </source>
</evidence>
<dbReference type="AlphaFoldDB" id="A0A1Q8E6J1"/>
<dbReference type="InterPro" id="IPR039076">
    <property type="entry name" value="DivIC"/>
</dbReference>
<dbReference type="InterPro" id="IPR007060">
    <property type="entry name" value="FtsL/DivIC"/>
</dbReference>
<protein>
    <submittedName>
        <fullName evidence="3">Septum formation initiation protein</fullName>
    </submittedName>
</protein>
<dbReference type="PANTHER" id="PTHR40027:SF1">
    <property type="entry name" value="CELL DIVISION PROTEIN DIVIC"/>
    <property type="match status" value="1"/>
</dbReference>
<keyword evidence="2" id="KW-0812">Transmembrane</keyword>
<dbReference type="EMBL" id="MSJM01000006">
    <property type="protein sequence ID" value="OLF47412.1"/>
    <property type="molecule type" value="Genomic_DNA"/>
</dbReference>
<dbReference type="PANTHER" id="PTHR40027">
    <property type="entry name" value="CELL DIVISION PROTEIN DIVIC"/>
    <property type="match status" value="1"/>
</dbReference>
<dbReference type="Proteomes" id="UP000186890">
    <property type="component" value="Unassembled WGS sequence"/>
</dbReference>
<gene>
    <name evidence="3" type="ORF">BU202_07040</name>
</gene>
<comment type="caution">
    <text evidence="3">The sequence shown here is derived from an EMBL/GenBank/DDBJ whole genome shotgun (WGS) entry which is preliminary data.</text>
</comment>
<dbReference type="GO" id="GO:0051301">
    <property type="term" value="P:cell division"/>
    <property type="evidence" value="ECO:0007669"/>
    <property type="project" value="InterPro"/>
</dbReference>